<keyword evidence="1" id="KW-0808">Transferase</keyword>
<dbReference type="EMBL" id="AP025314">
    <property type="protein sequence ID" value="BDD10345.1"/>
    <property type="molecule type" value="Genomic_DNA"/>
</dbReference>
<dbReference type="SUPFAM" id="SSF53187">
    <property type="entry name" value="Zn-dependent exopeptidases"/>
    <property type="match status" value="1"/>
</dbReference>
<dbReference type="GO" id="GO:0016603">
    <property type="term" value="F:glutaminyl-peptide cyclotransferase activity"/>
    <property type="evidence" value="ECO:0007669"/>
    <property type="project" value="TreeGrafter"/>
</dbReference>
<dbReference type="RefSeq" id="WP_338391907.1">
    <property type="nucleotide sequence ID" value="NZ_AP025314.1"/>
</dbReference>
<reference evidence="5 6" key="1">
    <citation type="submission" date="2021-12" db="EMBL/GenBank/DDBJ databases">
        <title>Genome sequencing of bacteria with rrn-lacking chromosome and rrn-plasmid.</title>
        <authorList>
            <person name="Anda M."/>
            <person name="Iwasaki W."/>
        </authorList>
    </citation>
    <scope>NUCLEOTIDE SEQUENCE [LARGE SCALE GENOMIC DNA]</scope>
    <source>
        <strain evidence="5 6">DSM 100852</strain>
    </source>
</reference>
<keyword evidence="6" id="KW-1185">Reference proteome</keyword>
<evidence type="ECO:0000313" key="6">
    <source>
        <dbReference type="Proteomes" id="UP001348817"/>
    </source>
</evidence>
<dbReference type="PANTHER" id="PTHR12283">
    <property type="entry name" value="GLUTAMINYL-PEPTIDE CYCLOTRANSFERASE"/>
    <property type="match status" value="1"/>
</dbReference>
<evidence type="ECO:0000256" key="2">
    <source>
        <dbReference type="ARBA" id="ARBA00023315"/>
    </source>
</evidence>
<dbReference type="InterPro" id="IPR040234">
    <property type="entry name" value="QC/QCL"/>
</dbReference>
<dbReference type="Pfam" id="PF04389">
    <property type="entry name" value="Peptidase_M28"/>
    <property type="match status" value="1"/>
</dbReference>
<evidence type="ECO:0000259" key="4">
    <source>
        <dbReference type="Pfam" id="PF04389"/>
    </source>
</evidence>
<organism evidence="5 6">
    <name type="scientific">Fulvitalea axinellae</name>
    <dbReference type="NCBI Taxonomy" id="1182444"/>
    <lineage>
        <taxon>Bacteria</taxon>
        <taxon>Pseudomonadati</taxon>
        <taxon>Bacteroidota</taxon>
        <taxon>Cytophagia</taxon>
        <taxon>Cytophagales</taxon>
        <taxon>Persicobacteraceae</taxon>
        <taxon>Fulvitalea</taxon>
    </lineage>
</organism>
<dbReference type="Gene3D" id="3.40.630.10">
    <property type="entry name" value="Zn peptidases"/>
    <property type="match status" value="1"/>
</dbReference>
<keyword evidence="3" id="KW-0732">Signal</keyword>
<proteinExistence type="predicted"/>
<dbReference type="Proteomes" id="UP001348817">
    <property type="component" value="Chromosome"/>
</dbReference>
<dbReference type="PANTHER" id="PTHR12283:SF6">
    <property type="entry name" value="GLUTAMINYL-PEPTIDE CYCLOTRANSFERASE-RELATED"/>
    <property type="match status" value="1"/>
</dbReference>
<evidence type="ECO:0000256" key="1">
    <source>
        <dbReference type="ARBA" id="ARBA00022679"/>
    </source>
</evidence>
<gene>
    <name evidence="5" type="ORF">FUAX_27770</name>
</gene>
<dbReference type="PROSITE" id="PS51257">
    <property type="entry name" value="PROKAR_LIPOPROTEIN"/>
    <property type="match status" value="1"/>
</dbReference>
<sequence length="340" mass="38104">MMRTFNNFFKSGISKAIIVLLLAGLAACGAKTKKNENISSEPAQTLKPAPAFNADSAYAFIQKQVDFGPRIPNTPEHRQCRAYLASKLKQYGATVTEQNFEANTYDGTKLYLTNIIGKLFPERKKRILLSAHWDTRPFADKDKNEPMARFDGADDGGSGVGVILEIARILQANPETLNVGVDIVFFDGEDWGEPENYKGKRDYNQIFWCLGSQYWAKEAAASRYSAFYGINLDMVGAKDAKFLKEGTSSQFAPSILRKVWKTAKKLNYSHYFVNKKAFAVTDDHQFVNTIAKIPAIDIINYDGNDFGAYHHTVNDNMEIISKETLKAVGQTVTQVLYDEK</sequence>
<dbReference type="AlphaFoldDB" id="A0AAU9DH04"/>
<keyword evidence="2" id="KW-0012">Acyltransferase</keyword>
<evidence type="ECO:0000256" key="3">
    <source>
        <dbReference type="SAM" id="SignalP"/>
    </source>
</evidence>
<feature type="chain" id="PRO_5043672744" evidence="3">
    <location>
        <begin position="27"/>
        <end position="340"/>
    </location>
</feature>
<dbReference type="InterPro" id="IPR007484">
    <property type="entry name" value="Peptidase_M28"/>
</dbReference>
<evidence type="ECO:0000313" key="5">
    <source>
        <dbReference type="EMBL" id="BDD10345.1"/>
    </source>
</evidence>
<protein>
    <submittedName>
        <fullName evidence="5">Glutamine cyclotransferase</fullName>
    </submittedName>
</protein>
<feature type="domain" description="Peptidase M28" evidence="4">
    <location>
        <begin position="114"/>
        <end position="335"/>
    </location>
</feature>
<dbReference type="KEGG" id="fax:FUAX_27770"/>
<name>A0AAU9DH04_9BACT</name>
<accession>A0AAU9DH04</accession>
<dbReference type="GO" id="GO:0008270">
    <property type="term" value="F:zinc ion binding"/>
    <property type="evidence" value="ECO:0007669"/>
    <property type="project" value="TreeGrafter"/>
</dbReference>
<feature type="signal peptide" evidence="3">
    <location>
        <begin position="1"/>
        <end position="26"/>
    </location>
</feature>